<keyword evidence="2" id="KW-1185">Reference proteome</keyword>
<dbReference type="AlphaFoldDB" id="A0A7C9V1C6"/>
<comment type="caution">
    <text evidence="1">The sequence shown here is derived from an EMBL/GenBank/DDBJ whole genome shotgun (WGS) entry which is preliminary data.</text>
</comment>
<evidence type="ECO:0000313" key="2">
    <source>
        <dbReference type="Proteomes" id="UP000480684"/>
    </source>
</evidence>
<proteinExistence type="predicted"/>
<dbReference type="RefSeq" id="WP_163682735.1">
    <property type="nucleotide sequence ID" value="NZ_JAAIYP010000045.1"/>
</dbReference>
<dbReference type="EMBL" id="JAAIYP010000045">
    <property type="protein sequence ID" value="NFV82073.1"/>
    <property type="molecule type" value="Genomic_DNA"/>
</dbReference>
<accession>A0A7C9V1C6</accession>
<reference evidence="1 2" key="1">
    <citation type="submission" date="2020-02" db="EMBL/GenBank/DDBJ databases">
        <authorList>
            <person name="Dziuba M."/>
            <person name="Kuznetsov B."/>
            <person name="Mardanov A."/>
            <person name="Ravin N."/>
            <person name="Grouzdev D."/>
        </authorList>
    </citation>
    <scope>NUCLEOTIDE SEQUENCE [LARGE SCALE GENOMIC DNA]</scope>
    <source>
        <strain evidence="1 2">SpK</strain>
    </source>
</reference>
<name>A0A7C9V1C6_9PROT</name>
<evidence type="ECO:0000313" key="1">
    <source>
        <dbReference type="EMBL" id="NFV82073.1"/>
    </source>
</evidence>
<dbReference type="Proteomes" id="UP000480684">
    <property type="component" value="Unassembled WGS sequence"/>
</dbReference>
<protein>
    <submittedName>
        <fullName evidence="1">Uncharacterized protein</fullName>
    </submittedName>
</protein>
<organism evidence="1 2">
    <name type="scientific">Magnetospirillum aberrantis SpK</name>
    <dbReference type="NCBI Taxonomy" id="908842"/>
    <lineage>
        <taxon>Bacteria</taxon>
        <taxon>Pseudomonadati</taxon>
        <taxon>Pseudomonadota</taxon>
        <taxon>Alphaproteobacteria</taxon>
        <taxon>Rhodospirillales</taxon>
        <taxon>Rhodospirillaceae</taxon>
        <taxon>Magnetospirillum</taxon>
    </lineage>
</organism>
<gene>
    <name evidence="1" type="ORF">G4223_18340</name>
</gene>
<sequence length="95" mass="10988">MGRQAYQDAMRQRLRDLSLQVASIRSRLAASPHDGLRQELAEQLSWLEHRRDLVREKLDALGDEPDGTWLDLKAEIEDAWDTLVQDFEERVSSLA</sequence>